<proteinExistence type="inferred from homology"/>
<dbReference type="AlphaFoldDB" id="A0A1Y3PM03"/>
<dbReference type="Proteomes" id="UP000196475">
    <property type="component" value="Unassembled WGS sequence"/>
</dbReference>
<evidence type="ECO:0000313" key="5">
    <source>
        <dbReference type="Proteomes" id="UP000196475"/>
    </source>
</evidence>
<dbReference type="InterPro" id="IPR038592">
    <property type="entry name" value="CheD-like_sf"/>
</dbReference>
<evidence type="ECO:0000256" key="2">
    <source>
        <dbReference type="ARBA" id="ARBA00022801"/>
    </source>
</evidence>
<gene>
    <name evidence="3" type="primary">cheD</name>
    <name evidence="4" type="ORF">BAA01_08305</name>
</gene>
<dbReference type="SUPFAM" id="SSF64438">
    <property type="entry name" value="CNF1/YfiH-like putative cysteine hydrolases"/>
    <property type="match status" value="1"/>
</dbReference>
<reference evidence="5" key="1">
    <citation type="submission" date="2016-06" db="EMBL/GenBank/DDBJ databases">
        <authorList>
            <person name="Nascimento L."/>
            <person name="Pereira R.V."/>
            <person name="Martins L.F."/>
            <person name="Quaggio R.B."/>
            <person name="Silva A.M."/>
            <person name="Setubal J.C."/>
        </authorList>
    </citation>
    <scope>NUCLEOTIDE SEQUENCE [LARGE SCALE GENOMIC DNA]</scope>
</reference>
<dbReference type="HAMAP" id="MF_01440">
    <property type="entry name" value="CheD"/>
    <property type="match status" value="1"/>
</dbReference>
<comment type="catalytic activity">
    <reaction evidence="3">
        <text>L-glutaminyl-[protein] + H2O = L-glutamyl-[protein] + NH4(+)</text>
        <dbReference type="Rhea" id="RHEA:16441"/>
        <dbReference type="Rhea" id="RHEA-COMP:10207"/>
        <dbReference type="Rhea" id="RHEA-COMP:10208"/>
        <dbReference type="ChEBI" id="CHEBI:15377"/>
        <dbReference type="ChEBI" id="CHEBI:28938"/>
        <dbReference type="ChEBI" id="CHEBI:29973"/>
        <dbReference type="ChEBI" id="CHEBI:30011"/>
        <dbReference type="EC" id="3.5.1.44"/>
    </reaction>
</comment>
<accession>A0A1Y3PM03</accession>
<organism evidence="4 5">
    <name type="scientific">Bacillus thermozeamaize</name>
    <dbReference type="NCBI Taxonomy" id="230954"/>
    <lineage>
        <taxon>Bacteria</taxon>
        <taxon>Bacillati</taxon>
        <taxon>Bacillota</taxon>
        <taxon>Bacilli</taxon>
        <taxon>Bacillales</taxon>
        <taxon>Bacillaceae</taxon>
        <taxon>Bacillus</taxon>
    </lineage>
</organism>
<evidence type="ECO:0000313" key="4">
    <source>
        <dbReference type="EMBL" id="OUM88363.1"/>
    </source>
</evidence>
<dbReference type="Pfam" id="PF03975">
    <property type="entry name" value="CheD"/>
    <property type="match status" value="1"/>
</dbReference>
<dbReference type="GO" id="GO:0006935">
    <property type="term" value="P:chemotaxis"/>
    <property type="evidence" value="ECO:0007669"/>
    <property type="project" value="UniProtKB-UniRule"/>
</dbReference>
<comment type="similarity">
    <text evidence="3">Belongs to the CheD family.</text>
</comment>
<dbReference type="EC" id="3.5.1.44" evidence="3"/>
<dbReference type="PANTHER" id="PTHR35147">
    <property type="entry name" value="CHEMORECEPTOR GLUTAMINE DEAMIDASE CHED-RELATED"/>
    <property type="match status" value="1"/>
</dbReference>
<dbReference type="CDD" id="cd16352">
    <property type="entry name" value="CheD"/>
    <property type="match status" value="1"/>
</dbReference>
<dbReference type="InterPro" id="IPR011324">
    <property type="entry name" value="Cytotoxic_necrot_fac-like_cat"/>
</dbReference>
<dbReference type="Gene3D" id="3.30.1330.200">
    <property type="match status" value="1"/>
</dbReference>
<sequence length="162" mass="17967">MEEVRLIRMADMAVGDNSCILRTIGLGSCVGVVLFNEQLKAAGMAHIMLPSTELPVSPEMKAKYATTAIPELINMLEQKGVPLLRLRAKLIGGAQMFRTLGERPDALNIGQRNVETCRELLKQYRIPIVAEDVGGNYGRTVEHYCETGRTFVKTVFKGESWI</sequence>
<keyword evidence="1 3" id="KW-0145">Chemotaxis</keyword>
<dbReference type="InterPro" id="IPR005659">
    <property type="entry name" value="Chemorcpt_Glu_NH3ase_CheD"/>
</dbReference>
<name>A0A1Y3PM03_9BACI</name>
<dbReference type="PANTHER" id="PTHR35147:SF1">
    <property type="entry name" value="CHEMORECEPTOR GLUTAMINE DEAMIDASE CHED-RELATED"/>
    <property type="match status" value="1"/>
</dbReference>
<comment type="subunit">
    <text evidence="3">Forms a complex with CheC.</text>
</comment>
<dbReference type="EMBL" id="LZRT01000062">
    <property type="protein sequence ID" value="OUM88363.1"/>
    <property type="molecule type" value="Genomic_DNA"/>
</dbReference>
<protein>
    <recommendedName>
        <fullName evidence="3">Chemoreceptor glutamine deamidase CheD</fullName>
        <ecNumber evidence="3">3.5.1.44</ecNumber>
    </recommendedName>
</protein>
<evidence type="ECO:0000256" key="1">
    <source>
        <dbReference type="ARBA" id="ARBA00022500"/>
    </source>
</evidence>
<comment type="caution">
    <text evidence="4">The sequence shown here is derived from an EMBL/GenBank/DDBJ whole genome shotgun (WGS) entry which is preliminary data.</text>
</comment>
<comment type="function">
    <text evidence="3">Deamidates glutamine residues to glutamate on methyl-accepting chemotaxis receptors (MCPs). CheD-mediated MCP deamidation is required for productive communication of the conformational signals of the chemoreceptors to the cheA kinase.</text>
</comment>
<evidence type="ECO:0000256" key="3">
    <source>
        <dbReference type="HAMAP-Rule" id="MF_01440"/>
    </source>
</evidence>
<keyword evidence="2 3" id="KW-0378">Hydrolase</keyword>
<dbReference type="GO" id="GO:0050568">
    <property type="term" value="F:protein-glutamine glutaminase activity"/>
    <property type="evidence" value="ECO:0007669"/>
    <property type="project" value="UniProtKB-UniRule"/>
</dbReference>